<gene>
    <name evidence="3" type="ORF">HC757_01200</name>
</gene>
<dbReference type="FunFam" id="3.40.50.720:FF:000080">
    <property type="entry name" value="Thiazole biosynthesis adenylyltransferase ThiF"/>
    <property type="match status" value="1"/>
</dbReference>
<proteinExistence type="inferred from homology"/>
<dbReference type="InterPro" id="IPR035985">
    <property type="entry name" value="Ubiquitin-activating_enz"/>
</dbReference>
<evidence type="ECO:0000259" key="2">
    <source>
        <dbReference type="Pfam" id="PF00899"/>
    </source>
</evidence>
<dbReference type="EMBL" id="JAAXYH010000001">
    <property type="protein sequence ID" value="NMH63804.1"/>
    <property type="molecule type" value="Genomic_DNA"/>
</dbReference>
<evidence type="ECO:0000256" key="1">
    <source>
        <dbReference type="ARBA" id="ARBA00009919"/>
    </source>
</evidence>
<dbReference type="SUPFAM" id="SSF69572">
    <property type="entry name" value="Activating enzymes of the ubiquitin-like proteins"/>
    <property type="match status" value="1"/>
</dbReference>
<dbReference type="RefSeq" id="WP_169562431.1">
    <property type="nucleotide sequence ID" value="NZ_JAAXYH010000001.1"/>
</dbReference>
<dbReference type="Proteomes" id="UP000737113">
    <property type="component" value="Unassembled WGS sequence"/>
</dbReference>
<dbReference type="InterPro" id="IPR000594">
    <property type="entry name" value="ThiF_NAD_FAD-bd"/>
</dbReference>
<dbReference type="PANTHER" id="PTHR10953:SF240">
    <property type="entry name" value="SULFUR CARRIER PROTEIN THIS ADENYLYLTRANSFERASE"/>
    <property type="match status" value="1"/>
</dbReference>
<dbReference type="CDD" id="cd00757">
    <property type="entry name" value="ThiF_MoeB_HesA_family"/>
    <property type="match status" value="1"/>
</dbReference>
<sequence>MPMTQRPPGSLSDRDFMRYSRQLLLPEVSESGQQRLFAAHIVIIGLGGLGQLAAQYLAAAGVGRLTLIDGDRIELSNLPRQLLYCEADLGLFKAEVAANKLQAAHGGLALRHHCLAFDADNAGHLLAPLLAEPHALVLDCTDNFLTRQRVNQACIERRLSLVSASVAHFQGQLFCLDGRSLAASGCYHCLFPADTRLSQSCSTSGVLGPAVGVMASMQALQALNLLLDINDGGYLHRFDAKSLHWQHAKLTRDPDCPVCSPLWS</sequence>
<dbReference type="Gene3D" id="3.40.50.720">
    <property type="entry name" value="NAD(P)-binding Rossmann-like Domain"/>
    <property type="match status" value="1"/>
</dbReference>
<dbReference type="GO" id="GO:0004792">
    <property type="term" value="F:thiosulfate-cyanide sulfurtransferase activity"/>
    <property type="evidence" value="ECO:0007669"/>
    <property type="project" value="TreeGrafter"/>
</dbReference>
<name>A0A972JJ98_9GAMM</name>
<organism evidence="3 4">
    <name type="scientific">Shewanella salipaludis</name>
    <dbReference type="NCBI Taxonomy" id="2723052"/>
    <lineage>
        <taxon>Bacteria</taxon>
        <taxon>Pseudomonadati</taxon>
        <taxon>Pseudomonadota</taxon>
        <taxon>Gammaproteobacteria</taxon>
        <taxon>Alteromonadales</taxon>
        <taxon>Shewanellaceae</taxon>
        <taxon>Shewanella</taxon>
    </lineage>
</organism>
<dbReference type="GO" id="GO:0005829">
    <property type="term" value="C:cytosol"/>
    <property type="evidence" value="ECO:0007669"/>
    <property type="project" value="TreeGrafter"/>
</dbReference>
<protein>
    <submittedName>
        <fullName evidence="3">HesA/MoeB/ThiF family protein</fullName>
    </submittedName>
</protein>
<dbReference type="InterPro" id="IPR045886">
    <property type="entry name" value="ThiF/MoeB/HesA"/>
</dbReference>
<dbReference type="GO" id="GO:0008641">
    <property type="term" value="F:ubiquitin-like modifier activating enzyme activity"/>
    <property type="evidence" value="ECO:0007669"/>
    <property type="project" value="InterPro"/>
</dbReference>
<dbReference type="PANTHER" id="PTHR10953">
    <property type="entry name" value="UBIQUITIN-ACTIVATING ENZYME E1"/>
    <property type="match status" value="1"/>
</dbReference>
<keyword evidence="4" id="KW-1185">Reference proteome</keyword>
<comment type="similarity">
    <text evidence="1">Belongs to the HesA/MoeB/ThiF family.</text>
</comment>
<reference evidence="3" key="1">
    <citation type="submission" date="2020-04" db="EMBL/GenBank/DDBJ databases">
        <title>Description of Shewanella salipaludis sp. nov., isolated from a salt marsh.</title>
        <authorList>
            <person name="Park S."/>
            <person name="Yoon J.-H."/>
        </authorList>
    </citation>
    <scope>NUCLEOTIDE SEQUENCE</scope>
    <source>
        <strain evidence="3">SHSM-M6</strain>
    </source>
</reference>
<dbReference type="GO" id="GO:0008146">
    <property type="term" value="F:sulfotransferase activity"/>
    <property type="evidence" value="ECO:0007669"/>
    <property type="project" value="TreeGrafter"/>
</dbReference>
<feature type="domain" description="THIF-type NAD/FAD binding fold" evidence="2">
    <location>
        <begin position="19"/>
        <end position="258"/>
    </location>
</feature>
<evidence type="ECO:0000313" key="4">
    <source>
        <dbReference type="Proteomes" id="UP000737113"/>
    </source>
</evidence>
<dbReference type="Pfam" id="PF00899">
    <property type="entry name" value="ThiF"/>
    <property type="match status" value="1"/>
</dbReference>
<evidence type="ECO:0000313" key="3">
    <source>
        <dbReference type="EMBL" id="NMH63804.1"/>
    </source>
</evidence>
<accession>A0A972JJ98</accession>
<dbReference type="GO" id="GO:0016779">
    <property type="term" value="F:nucleotidyltransferase activity"/>
    <property type="evidence" value="ECO:0007669"/>
    <property type="project" value="TreeGrafter"/>
</dbReference>
<dbReference type="AlphaFoldDB" id="A0A972JJ98"/>
<comment type="caution">
    <text evidence="3">The sequence shown here is derived from an EMBL/GenBank/DDBJ whole genome shotgun (WGS) entry which is preliminary data.</text>
</comment>